<dbReference type="InterPro" id="IPR012347">
    <property type="entry name" value="Ferritin-like"/>
</dbReference>
<accession>A0A1H7J9N9</accession>
<dbReference type="GO" id="GO:0045301">
    <property type="term" value="F:tRNA 2-(methylsulfanyl)-N(6)-isopentenyladenosine(37) hydroxylase activity"/>
    <property type="evidence" value="ECO:0007669"/>
    <property type="project" value="InterPro"/>
</dbReference>
<name>A0A1H7J9N9_OLID1</name>
<evidence type="ECO:0000313" key="1">
    <source>
        <dbReference type="EMBL" id="SEK71411.1"/>
    </source>
</evidence>
<dbReference type="CDD" id="cd07910">
    <property type="entry name" value="MiaE"/>
    <property type="match status" value="1"/>
</dbReference>
<dbReference type="Gene3D" id="1.20.1260.10">
    <property type="match status" value="1"/>
</dbReference>
<dbReference type="EMBL" id="FOAF01000001">
    <property type="protein sequence ID" value="SEK71411.1"/>
    <property type="molecule type" value="Genomic_DNA"/>
</dbReference>
<reference evidence="2" key="1">
    <citation type="submission" date="2016-10" db="EMBL/GenBank/DDBJ databases">
        <authorList>
            <person name="Varghese N."/>
            <person name="Submissions S."/>
        </authorList>
    </citation>
    <scope>NUCLEOTIDE SEQUENCE [LARGE SCALE GENOMIC DNA]</scope>
    <source>
        <strain evidence="2">DSM 18733</strain>
    </source>
</reference>
<dbReference type="AlphaFoldDB" id="A0A1H7J9N9"/>
<organism evidence="1 2">
    <name type="scientific">Olivibacter domesticus</name>
    <name type="common">Pseudosphingobacterium domesticum</name>
    <dbReference type="NCBI Taxonomy" id="407022"/>
    <lineage>
        <taxon>Bacteria</taxon>
        <taxon>Pseudomonadati</taxon>
        <taxon>Bacteroidota</taxon>
        <taxon>Sphingobacteriia</taxon>
        <taxon>Sphingobacteriales</taxon>
        <taxon>Sphingobacteriaceae</taxon>
        <taxon>Olivibacter</taxon>
    </lineage>
</organism>
<dbReference type="InterPro" id="IPR010386">
    <property type="entry name" value="tRNA-Hydrxlase_MiaE"/>
</dbReference>
<dbReference type="Pfam" id="PF06175">
    <property type="entry name" value="MiaE"/>
    <property type="match status" value="1"/>
</dbReference>
<dbReference type="PIRSF" id="PIRSF020736">
    <property type="entry name" value="MiaE"/>
    <property type="match status" value="1"/>
</dbReference>
<keyword evidence="2" id="KW-1185">Reference proteome</keyword>
<protein>
    <submittedName>
        <fullName evidence="1">tRNA-(Ms[2]io[6]A)-hydroxylase</fullName>
    </submittedName>
</protein>
<gene>
    <name evidence="1" type="ORF">SAMN05661044_00957</name>
</gene>
<dbReference type="Proteomes" id="UP000199421">
    <property type="component" value="Unassembled WGS sequence"/>
</dbReference>
<dbReference type="PANTHER" id="PTHR42637:SF1">
    <property type="entry name" value="TRNA 2-(METHYLSULFANYL)-N(6)-ISOPENTENYLADENOSINE(37) HYDROXYLASE"/>
    <property type="match status" value="1"/>
</dbReference>
<evidence type="ECO:0000313" key="2">
    <source>
        <dbReference type="Proteomes" id="UP000199421"/>
    </source>
</evidence>
<sequence>MFCYIIFINLIDISKLANRKNEIFMLGLKLSTDPRWAIIAESNLEEILTDHAWCEQKAASNAISLIAYNSEHQELVHELTIIAIEEMQHFQMVIDIIHKRGYTLGRERKDDYVNQLMKFAKKDGSRNMAFIDRLLFAAMIEARSCERFRVLSQHINDKELAKFYYDLMVSEANHYTTFLNFARRYSVDVDVDKRWKEWLTFEGKLIQHYGKTQTVHG</sequence>
<proteinExistence type="predicted"/>
<dbReference type="InterPro" id="IPR009078">
    <property type="entry name" value="Ferritin-like_SF"/>
</dbReference>
<dbReference type="SUPFAM" id="SSF47240">
    <property type="entry name" value="Ferritin-like"/>
    <property type="match status" value="1"/>
</dbReference>
<dbReference type="GO" id="GO:0006400">
    <property type="term" value="P:tRNA modification"/>
    <property type="evidence" value="ECO:0007669"/>
    <property type="project" value="InterPro"/>
</dbReference>
<dbReference type="PANTHER" id="PTHR42637">
    <property type="entry name" value="TRNA-(MS[2]IO[6]A)-HYDROXYLASE"/>
    <property type="match status" value="1"/>
</dbReference>